<proteinExistence type="predicted"/>
<protein>
    <submittedName>
        <fullName evidence="2">PhosphoLipase D, Pi-PXPH-PLD</fullName>
    </submittedName>
</protein>
<evidence type="ECO:0000256" key="1">
    <source>
        <dbReference type="SAM" id="MobiDB-lite"/>
    </source>
</evidence>
<dbReference type="AlphaFoldDB" id="A0A2P4X260"/>
<comment type="caution">
    <text evidence="2">The sequence shown here is derived from an EMBL/GenBank/DDBJ whole genome shotgun (WGS) entry which is preliminary data.</text>
</comment>
<reference evidence="2 3" key="1">
    <citation type="journal article" date="2017" name="Genome Biol. Evol.">
        <title>Phytophthora megakarya and P. palmivora, closely related causal agents of cacao black pod rot, underwent increases in genome sizes and gene numbers by different mechanisms.</title>
        <authorList>
            <person name="Ali S.S."/>
            <person name="Shao J."/>
            <person name="Lary D.J."/>
            <person name="Kronmiller B."/>
            <person name="Shen D."/>
            <person name="Strem M.D."/>
            <person name="Amoako-Attah I."/>
            <person name="Akrofi A.Y."/>
            <person name="Begoude B.A."/>
            <person name="Ten Hoopen G.M."/>
            <person name="Coulibaly K."/>
            <person name="Kebe B.I."/>
            <person name="Melnick R.L."/>
            <person name="Guiltinan M.J."/>
            <person name="Tyler B.M."/>
            <person name="Meinhardt L.W."/>
            <person name="Bailey B.A."/>
        </authorList>
    </citation>
    <scope>NUCLEOTIDE SEQUENCE [LARGE SCALE GENOMIC DNA]</scope>
    <source>
        <strain evidence="3">sbr112.9</strain>
    </source>
</reference>
<dbReference type="EMBL" id="NCKW01017079">
    <property type="protein sequence ID" value="POM59627.1"/>
    <property type="molecule type" value="Genomic_DNA"/>
</dbReference>
<evidence type="ECO:0000313" key="3">
    <source>
        <dbReference type="Proteomes" id="UP000237271"/>
    </source>
</evidence>
<name>A0A2P4X260_9STRA</name>
<organism evidence="2 3">
    <name type="scientific">Phytophthora palmivora</name>
    <dbReference type="NCBI Taxonomy" id="4796"/>
    <lineage>
        <taxon>Eukaryota</taxon>
        <taxon>Sar</taxon>
        <taxon>Stramenopiles</taxon>
        <taxon>Oomycota</taxon>
        <taxon>Peronosporomycetes</taxon>
        <taxon>Peronosporales</taxon>
        <taxon>Peronosporaceae</taxon>
        <taxon>Phytophthora</taxon>
    </lineage>
</organism>
<dbReference type="OrthoDB" id="14911at2759"/>
<gene>
    <name evidence="2" type="ORF">PHPALM_31610</name>
</gene>
<feature type="compositionally biased region" description="Polar residues" evidence="1">
    <location>
        <begin position="126"/>
        <end position="136"/>
    </location>
</feature>
<accession>A0A2P4X260</accession>
<sequence length="218" mass="24134">MCGDRDSEIAVLVEDHEMEEEIAIADGVYNVGKFGHSFRMKLFEEHFGVKPGTELYQKYIDPVSKDAWFSMQEQAMANHQIYDSVFGCLPSDSVTNFAQIDSHIQSAQGLDTSGRGAEEAVASAMGSGNTDVTSNNGDERRMSSMSDRAMSPQSSRRGTSGRKSAFSGAMNVNMKESSHIAQKKHELGHVQGHIVYFPLKFLVDEQLEPKLFPAELFQ</sequence>
<evidence type="ECO:0000313" key="2">
    <source>
        <dbReference type="EMBL" id="POM59627.1"/>
    </source>
</evidence>
<feature type="compositionally biased region" description="Polar residues" evidence="1">
    <location>
        <begin position="152"/>
        <end position="162"/>
    </location>
</feature>
<feature type="region of interest" description="Disordered" evidence="1">
    <location>
        <begin position="109"/>
        <end position="165"/>
    </location>
</feature>
<dbReference type="Proteomes" id="UP000237271">
    <property type="component" value="Unassembled WGS sequence"/>
</dbReference>
<keyword evidence="3" id="KW-1185">Reference proteome</keyword>